<dbReference type="PATRIC" id="fig|626937.4.peg.3044"/>
<feature type="compositionally biased region" description="Low complexity" evidence="4">
    <location>
        <begin position="34"/>
        <end position="47"/>
    </location>
</feature>
<dbReference type="AlphaFoldDB" id="A0A136Q0P0"/>
<comment type="similarity">
    <text evidence="2">Belongs to the bacterial solute-binding protein 2 family.</text>
</comment>
<dbReference type="RefSeq" id="WP_066522832.1">
    <property type="nucleotide sequence ID" value="NZ_CABMOF010000010.1"/>
</dbReference>
<organism evidence="7 8">
    <name type="scientific">Christensenella minuta</name>
    <dbReference type="NCBI Taxonomy" id="626937"/>
    <lineage>
        <taxon>Bacteria</taxon>
        <taxon>Bacillati</taxon>
        <taxon>Bacillota</taxon>
        <taxon>Clostridia</taxon>
        <taxon>Christensenellales</taxon>
        <taxon>Christensenellaceae</taxon>
        <taxon>Christensenella</taxon>
    </lineage>
</organism>
<dbReference type="InterPro" id="IPR025997">
    <property type="entry name" value="SBP_2_dom"/>
</dbReference>
<dbReference type="CDD" id="cd01536">
    <property type="entry name" value="PBP1_ABC_sugar_binding-like"/>
    <property type="match status" value="1"/>
</dbReference>
<evidence type="ECO:0000256" key="4">
    <source>
        <dbReference type="SAM" id="MobiDB-lite"/>
    </source>
</evidence>
<dbReference type="Pfam" id="PF13407">
    <property type="entry name" value="Peripla_BP_4"/>
    <property type="match status" value="1"/>
</dbReference>
<dbReference type="EMBL" id="LSZW01000067">
    <property type="protein sequence ID" value="KXK64046.1"/>
    <property type="molecule type" value="Genomic_DNA"/>
</dbReference>
<reference evidence="7 8" key="1">
    <citation type="submission" date="2016-02" db="EMBL/GenBank/DDBJ databases">
        <authorList>
            <person name="Wen L."/>
            <person name="He K."/>
            <person name="Yang H."/>
        </authorList>
    </citation>
    <scope>NUCLEOTIDE SEQUENCE [LARGE SCALE GENOMIC DNA]</scope>
    <source>
        <strain evidence="7 8">DSM 22607</strain>
    </source>
</reference>
<dbReference type="STRING" id="626937.HMPREF3293_03094"/>
<feature type="domain" description="Periplasmic binding protein" evidence="6">
    <location>
        <begin position="67"/>
        <end position="321"/>
    </location>
</feature>
<dbReference type="InterPro" id="IPR028082">
    <property type="entry name" value="Peripla_BP_I"/>
</dbReference>
<proteinExistence type="inferred from homology"/>
<dbReference type="GO" id="GO:0030313">
    <property type="term" value="C:cell envelope"/>
    <property type="evidence" value="ECO:0007669"/>
    <property type="project" value="UniProtKB-SubCell"/>
</dbReference>
<protein>
    <submittedName>
        <fullName evidence="7">Sugar-binding domain protein</fullName>
    </submittedName>
</protein>
<dbReference type="PROSITE" id="PS51257">
    <property type="entry name" value="PROKAR_LIPOPROTEIN"/>
    <property type="match status" value="1"/>
</dbReference>
<evidence type="ECO:0000313" key="8">
    <source>
        <dbReference type="Proteomes" id="UP000070366"/>
    </source>
</evidence>
<evidence type="ECO:0000313" key="7">
    <source>
        <dbReference type="EMBL" id="KXK64046.1"/>
    </source>
</evidence>
<sequence>MKKSIVVTLVCLMVISAMLFVACGAPAAEVSAPAESTAAETPASSEEPASEEPAESAGAASAEGVKIGFSFGQSVHPFFVAMQQGAEAAAKEAGVQLVVTTADYEVETQVSDVENLMQQGVKAIMVNPIDSAALSNVCNEALGKGIGIFPVDINVDNCEVTAFVSSDNKEIGKMEAEYIIEQLGGEGTVAWLGNPSITSLRDRQEGFFEVMDAQEGIKVVATNETAAIERTKALEAAETILQANPDLDCIAGSNESSALGALSAAQAAGKTDVLITGVDATEDNLNAIKSGTPFSMAVAQDPYQMGYQAVQNALKWINGEEVEEFISVPIGLITIDNVDEYIEREAQYAAAE</sequence>
<dbReference type="Gene3D" id="3.40.50.2300">
    <property type="match status" value="2"/>
</dbReference>
<dbReference type="PANTHER" id="PTHR46847:SF1">
    <property type="entry name" value="D-ALLOSE-BINDING PERIPLASMIC PROTEIN-RELATED"/>
    <property type="match status" value="1"/>
</dbReference>
<feature type="region of interest" description="Disordered" evidence="4">
    <location>
        <begin position="34"/>
        <end position="57"/>
    </location>
</feature>
<evidence type="ECO:0000259" key="6">
    <source>
        <dbReference type="Pfam" id="PF13407"/>
    </source>
</evidence>
<evidence type="ECO:0000256" key="2">
    <source>
        <dbReference type="ARBA" id="ARBA00007639"/>
    </source>
</evidence>
<evidence type="ECO:0000256" key="5">
    <source>
        <dbReference type="SAM" id="SignalP"/>
    </source>
</evidence>
<feature type="chain" id="PRO_5007478537" evidence="5">
    <location>
        <begin position="28"/>
        <end position="352"/>
    </location>
</feature>
<dbReference type="SUPFAM" id="SSF53822">
    <property type="entry name" value="Periplasmic binding protein-like I"/>
    <property type="match status" value="1"/>
</dbReference>
<comment type="caution">
    <text evidence="7">The sequence shown here is derived from an EMBL/GenBank/DDBJ whole genome shotgun (WGS) entry which is preliminary data.</text>
</comment>
<dbReference type="Proteomes" id="UP000070366">
    <property type="component" value="Unassembled WGS sequence"/>
</dbReference>
<evidence type="ECO:0000256" key="3">
    <source>
        <dbReference type="ARBA" id="ARBA00022729"/>
    </source>
</evidence>
<dbReference type="PANTHER" id="PTHR46847">
    <property type="entry name" value="D-ALLOSE-BINDING PERIPLASMIC PROTEIN-RELATED"/>
    <property type="match status" value="1"/>
</dbReference>
<feature type="signal peptide" evidence="5">
    <location>
        <begin position="1"/>
        <end position="27"/>
    </location>
</feature>
<keyword evidence="3 5" id="KW-0732">Signal</keyword>
<name>A0A136Q0P0_9FIRM</name>
<gene>
    <name evidence="7" type="ORF">HMPREF3293_03094</name>
</gene>
<dbReference type="GO" id="GO:0030246">
    <property type="term" value="F:carbohydrate binding"/>
    <property type="evidence" value="ECO:0007669"/>
    <property type="project" value="UniProtKB-ARBA"/>
</dbReference>
<accession>A0A136Q0P0</accession>
<comment type="subcellular location">
    <subcellularLocation>
        <location evidence="1">Cell envelope</location>
    </subcellularLocation>
</comment>
<evidence type="ECO:0000256" key="1">
    <source>
        <dbReference type="ARBA" id="ARBA00004196"/>
    </source>
</evidence>
<keyword evidence="8" id="KW-1185">Reference proteome</keyword>